<proteinExistence type="predicted"/>
<keyword evidence="4" id="KW-1185">Reference proteome</keyword>
<dbReference type="AlphaFoldDB" id="A0A518CSE4"/>
<organism evidence="3 4">
    <name type="scientific">Polystyrenella longa</name>
    <dbReference type="NCBI Taxonomy" id="2528007"/>
    <lineage>
        <taxon>Bacteria</taxon>
        <taxon>Pseudomonadati</taxon>
        <taxon>Planctomycetota</taxon>
        <taxon>Planctomycetia</taxon>
        <taxon>Planctomycetales</taxon>
        <taxon>Planctomycetaceae</taxon>
        <taxon>Polystyrenella</taxon>
    </lineage>
</organism>
<keyword evidence="2" id="KW-0472">Membrane</keyword>
<dbReference type="Proteomes" id="UP000317178">
    <property type="component" value="Chromosome"/>
</dbReference>
<reference evidence="3 4" key="1">
    <citation type="submission" date="2019-02" db="EMBL/GenBank/DDBJ databases">
        <title>Deep-cultivation of Planctomycetes and their phenomic and genomic characterization uncovers novel biology.</title>
        <authorList>
            <person name="Wiegand S."/>
            <person name="Jogler M."/>
            <person name="Boedeker C."/>
            <person name="Pinto D."/>
            <person name="Vollmers J."/>
            <person name="Rivas-Marin E."/>
            <person name="Kohn T."/>
            <person name="Peeters S.H."/>
            <person name="Heuer A."/>
            <person name="Rast P."/>
            <person name="Oberbeckmann S."/>
            <person name="Bunk B."/>
            <person name="Jeske O."/>
            <person name="Meyerdierks A."/>
            <person name="Storesund J.E."/>
            <person name="Kallscheuer N."/>
            <person name="Luecker S."/>
            <person name="Lage O.M."/>
            <person name="Pohl T."/>
            <person name="Merkel B.J."/>
            <person name="Hornburger P."/>
            <person name="Mueller R.-W."/>
            <person name="Bruemmer F."/>
            <person name="Labrenz M."/>
            <person name="Spormann A.M."/>
            <person name="Op den Camp H."/>
            <person name="Overmann J."/>
            <person name="Amann R."/>
            <person name="Jetten M.S.M."/>
            <person name="Mascher T."/>
            <person name="Medema M.H."/>
            <person name="Devos D.P."/>
            <person name="Kaster A.-K."/>
            <person name="Ovreas L."/>
            <person name="Rohde M."/>
            <person name="Galperin M.Y."/>
            <person name="Jogler C."/>
        </authorList>
    </citation>
    <scope>NUCLEOTIDE SEQUENCE [LARGE SCALE GENOMIC DNA]</scope>
    <source>
        <strain evidence="3 4">Pla110</strain>
    </source>
</reference>
<dbReference type="RefSeq" id="WP_144998105.1">
    <property type="nucleotide sequence ID" value="NZ_CP036281.1"/>
</dbReference>
<accession>A0A518CSE4</accession>
<sequence length="296" mass="33591">MPKHCGLHSLLFPYYLRLTVSSMLVYPMKFLFRALVFSLLTCSTLFAQQLEDASIKIDMASLLDPVQDRTMGIPPQESAAYYQLLYTVAHEDATASIKRARDFWKNRQQDHPEFQQFTHPPFADLFKNPVEYRGQIITQTGYAQRIVKYAAGENEFGIKTLYEAWIYPESGQSNPIVVVFTVPPGTGMSLGDNLNYRIGVTGYFFKLYGYPAQDTTRLAPMILAGALEPLPTRIDPGLIEKRIYFFLGAFVFVMIVMGWILYTGLRKKPKSVVQSSLPDQLPALNENTEERPDSSD</sequence>
<feature type="region of interest" description="Disordered" evidence="1">
    <location>
        <begin position="276"/>
        <end position="296"/>
    </location>
</feature>
<name>A0A518CSE4_9PLAN</name>
<protein>
    <submittedName>
        <fullName evidence="3">Uncharacterized protein</fullName>
    </submittedName>
</protein>
<evidence type="ECO:0000256" key="2">
    <source>
        <dbReference type="SAM" id="Phobius"/>
    </source>
</evidence>
<evidence type="ECO:0000313" key="4">
    <source>
        <dbReference type="Proteomes" id="UP000317178"/>
    </source>
</evidence>
<dbReference type="OrthoDB" id="210010at2"/>
<feature type="transmembrane region" description="Helical" evidence="2">
    <location>
        <begin position="243"/>
        <end position="262"/>
    </location>
</feature>
<dbReference type="KEGG" id="plon:Pla110_39140"/>
<dbReference type="EMBL" id="CP036281">
    <property type="protein sequence ID" value="QDU82159.1"/>
    <property type="molecule type" value="Genomic_DNA"/>
</dbReference>
<evidence type="ECO:0000256" key="1">
    <source>
        <dbReference type="SAM" id="MobiDB-lite"/>
    </source>
</evidence>
<evidence type="ECO:0000313" key="3">
    <source>
        <dbReference type="EMBL" id="QDU82159.1"/>
    </source>
</evidence>
<keyword evidence="2" id="KW-0812">Transmembrane</keyword>
<gene>
    <name evidence="3" type="ORF">Pla110_39140</name>
</gene>
<keyword evidence="2" id="KW-1133">Transmembrane helix</keyword>